<dbReference type="HAMAP" id="MF_00241">
    <property type="entry name" value="Ogg"/>
    <property type="match status" value="1"/>
</dbReference>
<dbReference type="Proteomes" id="UP000024332">
    <property type="component" value="Unassembled WGS sequence"/>
</dbReference>
<dbReference type="InterPro" id="IPR011257">
    <property type="entry name" value="DNA_glycosylase"/>
</dbReference>
<dbReference type="OrthoDB" id="35941at2157"/>
<dbReference type="GO" id="GO:0140078">
    <property type="term" value="F:class I DNA-(apurinic or apyrimidinic site) endonuclease activity"/>
    <property type="evidence" value="ECO:0007669"/>
    <property type="project" value="UniProtKB-EC"/>
</dbReference>
<dbReference type="EMBL" id="JFZT01000039">
    <property type="protein sequence ID" value="EZQ06853.1"/>
    <property type="molecule type" value="Genomic_DNA"/>
</dbReference>
<evidence type="ECO:0000256" key="4">
    <source>
        <dbReference type="ARBA" id="ARBA00023239"/>
    </source>
</evidence>
<feature type="domain" description="HhH-GPD" evidence="8">
    <location>
        <begin position="42"/>
        <end position="197"/>
    </location>
</feature>
<keyword evidence="6 7" id="KW-0326">Glycosidase</keyword>
<accession>A0A031LML3</accession>
<dbReference type="CDD" id="cd00056">
    <property type="entry name" value="ENDO3c"/>
    <property type="match status" value="1"/>
</dbReference>
<dbReference type="EC" id="3.2.2.-" evidence="7"/>
<dbReference type="AlphaFoldDB" id="A0A031LML3"/>
<feature type="active site" evidence="7">
    <location>
        <position position="145"/>
    </location>
</feature>
<dbReference type="STRING" id="1160895.CM19_05635"/>
<keyword evidence="4 7" id="KW-0456">Lyase</keyword>
<keyword evidence="10" id="KW-1185">Reference proteome</keyword>
<gene>
    <name evidence="7" type="primary">ogg</name>
    <name evidence="9" type="ORF">CM19_05635</name>
</gene>
<evidence type="ECO:0000313" key="10">
    <source>
        <dbReference type="Proteomes" id="UP000024332"/>
    </source>
</evidence>
<organism evidence="9 10">
    <name type="scientific">Candidatus Acidianus copahuensis</name>
    <dbReference type="NCBI Taxonomy" id="1160895"/>
    <lineage>
        <taxon>Archaea</taxon>
        <taxon>Thermoproteota</taxon>
        <taxon>Thermoprotei</taxon>
        <taxon>Sulfolobales</taxon>
        <taxon>Sulfolobaceae</taxon>
        <taxon>Acidianus</taxon>
    </lineage>
</organism>
<dbReference type="Pfam" id="PF22175">
    <property type="entry name" value="Ogg-HhH"/>
    <property type="match status" value="1"/>
</dbReference>
<evidence type="ECO:0000256" key="3">
    <source>
        <dbReference type="ARBA" id="ARBA00023204"/>
    </source>
</evidence>
<comment type="catalytic activity">
    <reaction evidence="7">
        <text>2'-deoxyribonucleotide-(2'-deoxyribose 5'-phosphate)-2'-deoxyribonucleotide-DNA = a 3'-end 2'-deoxyribonucleotide-(2,3-dehydro-2,3-deoxyribose 5'-phosphate)-DNA + a 5'-end 5'-phospho-2'-deoxyribonucleoside-DNA + H(+)</text>
        <dbReference type="Rhea" id="RHEA:66592"/>
        <dbReference type="Rhea" id="RHEA-COMP:13180"/>
        <dbReference type="Rhea" id="RHEA-COMP:16897"/>
        <dbReference type="Rhea" id="RHEA-COMP:17067"/>
        <dbReference type="ChEBI" id="CHEBI:15378"/>
        <dbReference type="ChEBI" id="CHEBI:136412"/>
        <dbReference type="ChEBI" id="CHEBI:157695"/>
        <dbReference type="ChEBI" id="CHEBI:167181"/>
        <dbReference type="EC" id="4.2.99.18"/>
    </reaction>
</comment>
<evidence type="ECO:0000256" key="1">
    <source>
        <dbReference type="ARBA" id="ARBA00022763"/>
    </source>
</evidence>
<dbReference type="PIRSF" id="PIRSF005954">
    <property type="entry name" value="Thrmst_ogg"/>
    <property type="match status" value="1"/>
</dbReference>
<protein>
    <recommendedName>
        <fullName evidence="7">8-oxoguanine DNA glycosylase/AP lyase</fullName>
    </recommendedName>
    <domain>
        <recommendedName>
            <fullName evidence="7">8-oxoguanine DNA glycosylase</fullName>
            <shortName evidence="7">8-oxoG DNA glycosylase</shortName>
            <ecNumber evidence="7">3.2.2.-</ecNumber>
        </recommendedName>
    </domain>
    <domain>
        <recommendedName>
            <fullName evidence="7">DNA-(apurinic or apyrimidinic site) lyase</fullName>
            <shortName evidence="7">AP lyase</shortName>
            <ecNumber evidence="7">4.2.99.18</ecNumber>
        </recommendedName>
    </domain>
</protein>
<keyword evidence="3 7" id="KW-0234">DNA repair</keyword>
<evidence type="ECO:0000256" key="6">
    <source>
        <dbReference type="ARBA" id="ARBA00023295"/>
    </source>
</evidence>
<evidence type="ECO:0000256" key="5">
    <source>
        <dbReference type="ARBA" id="ARBA00023268"/>
    </source>
</evidence>
<proteinExistence type="inferred from homology"/>
<dbReference type="SMART" id="SM00478">
    <property type="entry name" value="ENDO3c"/>
    <property type="match status" value="1"/>
</dbReference>
<evidence type="ECO:0000256" key="7">
    <source>
        <dbReference type="HAMAP-Rule" id="MF_00241"/>
    </source>
</evidence>
<dbReference type="RefSeq" id="WP_048099384.1">
    <property type="nucleotide sequence ID" value="NZ_JFZT01000039.1"/>
</dbReference>
<dbReference type="GO" id="GO:0016799">
    <property type="term" value="F:hydrolase activity, hydrolyzing N-glycosyl compounds"/>
    <property type="evidence" value="ECO:0007669"/>
    <property type="project" value="UniProtKB-UniRule"/>
</dbReference>
<dbReference type="InterPro" id="IPR012092">
    <property type="entry name" value="DNA_glyclase/AP_lyase_Ogg"/>
</dbReference>
<evidence type="ECO:0000256" key="2">
    <source>
        <dbReference type="ARBA" id="ARBA00022801"/>
    </source>
</evidence>
<dbReference type="Gene3D" id="1.10.1670.10">
    <property type="entry name" value="Helix-hairpin-Helix base-excision DNA repair enzymes (C-terminal)"/>
    <property type="match status" value="1"/>
</dbReference>
<keyword evidence="2 7" id="KW-0378">Hydrolase</keyword>
<dbReference type="GO" id="GO:0006284">
    <property type="term" value="P:base-excision repair"/>
    <property type="evidence" value="ECO:0007669"/>
    <property type="project" value="UniProtKB-UniRule"/>
</dbReference>
<dbReference type="InterPro" id="IPR003265">
    <property type="entry name" value="HhH-GPD_domain"/>
</dbReference>
<comment type="function">
    <text evidence="7">Catalyzes the excision of an oxidatively damaged form of guanine (7,8-dihydro-8-oxoguanine = 8-oxoG) from DNA. Also cleaves the DNA backbone at apurinic/apyrimidinic sites (AP sites).</text>
</comment>
<keyword evidence="5 7" id="KW-0511">Multifunctional enzyme</keyword>
<evidence type="ECO:0000259" key="8">
    <source>
        <dbReference type="SMART" id="SM00478"/>
    </source>
</evidence>
<dbReference type="SUPFAM" id="SSF48150">
    <property type="entry name" value="DNA-glycosylase"/>
    <property type="match status" value="1"/>
</dbReference>
<keyword evidence="1 7" id="KW-0227">DNA damage</keyword>
<dbReference type="EC" id="4.2.99.18" evidence="7"/>
<feature type="active site" evidence="7">
    <location>
        <position position="127"/>
    </location>
</feature>
<sequence length="202" mass="23826">MLRDLVKNVKLRARVLERADEFNLNRIAGEDVWFRELLLCILTANSSFIGAYQALQTIIGDVLYLDEERISRALQHSGYRFYRLKAKYIFNAVRYYGKIRATIFPIAEKDQLEAREHLLELKGIGMKEASHFLRNVGYFDLAIIDRHILNFISYYINLPNSLTKRKYIYLESVLRSISKSFNIEVGLLDLFIWYEETKMIVK</sequence>
<dbReference type="InterPro" id="IPR023170">
    <property type="entry name" value="HhH_base_excis_C"/>
</dbReference>
<dbReference type="NCBIfam" id="NF002305">
    <property type="entry name" value="PRK01229.1"/>
    <property type="match status" value="1"/>
</dbReference>
<comment type="similarity">
    <text evidence="7">Belongs to the type-2 OGG1 family.</text>
</comment>
<reference evidence="9 10" key="1">
    <citation type="submission" date="2014-03" db="EMBL/GenBank/DDBJ databases">
        <title>Draft genome sequence of the novel thermoacidophilic archaea Acidianus copahuensis ALE1 strain, isolated from Copahue volcanic area in Neuquen Argentina.</title>
        <authorList>
            <person name="Urbieta M.S."/>
            <person name="Rascovan N."/>
            <person name="Castro C."/>
            <person name="Revale S."/>
            <person name="Giaveno M.A."/>
            <person name="Vazquez M.P."/>
            <person name="Donati E.R."/>
        </authorList>
    </citation>
    <scope>NUCLEOTIDE SEQUENCE [LARGE SCALE GENOMIC DNA]</scope>
    <source>
        <strain evidence="9 10">ALE1</strain>
    </source>
</reference>
<comment type="caution">
    <text evidence="9">The sequence shown here is derived from an EMBL/GenBank/DDBJ whole genome shotgun (WGS) entry which is preliminary data.</text>
</comment>
<name>A0A031LML3_9CREN</name>
<feature type="site" description="Important for guanine/8-oxoguanine distinction" evidence="7">
    <location>
        <position position="202"/>
    </location>
</feature>
<dbReference type="Gene3D" id="1.10.340.30">
    <property type="entry name" value="Hypothetical protein, domain 2"/>
    <property type="match status" value="1"/>
</dbReference>
<evidence type="ECO:0000313" key="9">
    <source>
        <dbReference type="EMBL" id="EZQ06853.1"/>
    </source>
</evidence>